<dbReference type="EMBL" id="MQWB01000001">
    <property type="protein sequence ID" value="OZC02475.1"/>
    <property type="molecule type" value="Genomic_DNA"/>
</dbReference>
<comment type="caution">
    <text evidence="6">The sequence shown here is derived from an EMBL/GenBank/DDBJ whole genome shotgun (WGS) entry which is preliminary data.</text>
</comment>
<proteinExistence type="inferred from homology"/>
<name>A0A259TXH8_9BACT</name>
<comment type="similarity">
    <text evidence="2">Belongs to the LemA family.</text>
</comment>
<dbReference type="GO" id="GO:0016020">
    <property type="term" value="C:membrane"/>
    <property type="evidence" value="ECO:0007669"/>
    <property type="project" value="UniProtKB-SubCell"/>
</dbReference>
<dbReference type="InParanoid" id="A0A259TXH8"/>
<comment type="subcellular location">
    <subcellularLocation>
        <location evidence="1">Membrane</location>
        <topology evidence="1">Single-pass membrane protein</topology>
    </subcellularLocation>
</comment>
<protein>
    <recommendedName>
        <fullName evidence="8">LemA family protein</fullName>
    </recommendedName>
</protein>
<dbReference type="PANTHER" id="PTHR34478">
    <property type="entry name" value="PROTEIN LEMA"/>
    <property type="match status" value="1"/>
</dbReference>
<accession>A0A259TXH8</accession>
<evidence type="ECO:0000256" key="4">
    <source>
        <dbReference type="ARBA" id="ARBA00022989"/>
    </source>
</evidence>
<evidence type="ECO:0000256" key="2">
    <source>
        <dbReference type="ARBA" id="ARBA00008854"/>
    </source>
</evidence>
<dbReference type="PANTHER" id="PTHR34478:SF2">
    <property type="entry name" value="MEMBRANE PROTEIN"/>
    <property type="match status" value="1"/>
</dbReference>
<dbReference type="Pfam" id="PF04011">
    <property type="entry name" value="LemA"/>
    <property type="match status" value="1"/>
</dbReference>
<evidence type="ECO:0000313" key="6">
    <source>
        <dbReference type="EMBL" id="OZC02475.1"/>
    </source>
</evidence>
<organism evidence="6 7">
    <name type="scientific">Rubricoccus marinus</name>
    <dbReference type="NCBI Taxonomy" id="716817"/>
    <lineage>
        <taxon>Bacteria</taxon>
        <taxon>Pseudomonadati</taxon>
        <taxon>Rhodothermota</taxon>
        <taxon>Rhodothermia</taxon>
        <taxon>Rhodothermales</taxon>
        <taxon>Rubricoccaceae</taxon>
        <taxon>Rubricoccus</taxon>
    </lineage>
</organism>
<keyword evidence="3" id="KW-0812">Transmembrane</keyword>
<dbReference type="AlphaFoldDB" id="A0A259TXH8"/>
<dbReference type="InterPro" id="IPR007156">
    <property type="entry name" value="MamQ_LemA"/>
</dbReference>
<keyword evidence="5" id="KW-0472">Membrane</keyword>
<reference evidence="6 7" key="1">
    <citation type="submission" date="2016-11" db="EMBL/GenBank/DDBJ databases">
        <title>Study of marine rhodopsin-containing bacteria.</title>
        <authorList>
            <person name="Yoshizawa S."/>
            <person name="Kumagai Y."/>
            <person name="Kogure K."/>
        </authorList>
    </citation>
    <scope>NUCLEOTIDE SEQUENCE [LARGE SCALE GENOMIC DNA]</scope>
    <source>
        <strain evidence="6 7">SG-29</strain>
    </source>
</reference>
<evidence type="ECO:0000256" key="3">
    <source>
        <dbReference type="ARBA" id="ARBA00022692"/>
    </source>
</evidence>
<gene>
    <name evidence="6" type="ORF">BSZ36_05470</name>
</gene>
<dbReference type="Proteomes" id="UP000216446">
    <property type="component" value="Unassembled WGS sequence"/>
</dbReference>
<evidence type="ECO:0000256" key="5">
    <source>
        <dbReference type="ARBA" id="ARBA00023136"/>
    </source>
</evidence>
<dbReference type="Gene3D" id="1.20.1440.20">
    <property type="entry name" value="LemA-like domain"/>
    <property type="match status" value="1"/>
</dbReference>
<keyword evidence="4" id="KW-1133">Transmembrane helix</keyword>
<dbReference type="OrthoDB" id="9804152at2"/>
<evidence type="ECO:0008006" key="8">
    <source>
        <dbReference type="Google" id="ProtNLM"/>
    </source>
</evidence>
<dbReference type="RefSeq" id="WP_094546768.1">
    <property type="nucleotide sequence ID" value="NZ_MQWB01000001.1"/>
</dbReference>
<sequence>MTYALIAFALVLAVGVALLYNKLVRLRRAVENAFAQIDVQLQRRHDLIPNLVETAKAYLAHEQATFEGVARARSQAQIARSEASPTDAPSMRALAQAESGLGAALGRLMAVSEAHPTLQADAQMAALHEELASTENRIAFSRQAYNDSVTRYDVSVESVPGVFVAGPLGFKPAESLLEAPPEAAVAPRVAFA</sequence>
<keyword evidence="7" id="KW-1185">Reference proteome</keyword>
<dbReference type="InterPro" id="IPR023353">
    <property type="entry name" value="LemA-like_dom_sf"/>
</dbReference>
<dbReference type="SUPFAM" id="SSF140478">
    <property type="entry name" value="LemA-like"/>
    <property type="match status" value="1"/>
</dbReference>
<evidence type="ECO:0000256" key="1">
    <source>
        <dbReference type="ARBA" id="ARBA00004167"/>
    </source>
</evidence>
<evidence type="ECO:0000313" key="7">
    <source>
        <dbReference type="Proteomes" id="UP000216446"/>
    </source>
</evidence>